<dbReference type="PANTHER" id="PTHR45666">
    <property type="entry name" value="TYPE IV INOSITOL POLYPHOSPHATE 5-PHOSPHATASE 9"/>
    <property type="match status" value="1"/>
</dbReference>
<evidence type="ECO:0000259" key="3">
    <source>
        <dbReference type="Pfam" id="PF22669"/>
    </source>
</evidence>
<evidence type="ECO:0000256" key="1">
    <source>
        <dbReference type="ARBA" id="ARBA00010768"/>
    </source>
</evidence>
<dbReference type="InterPro" id="IPR045849">
    <property type="entry name" value="IP5P_plant"/>
</dbReference>
<evidence type="ECO:0000313" key="4">
    <source>
        <dbReference type="EMBL" id="KAL3510327.1"/>
    </source>
</evidence>
<reference evidence="4 5" key="1">
    <citation type="submission" date="2024-11" db="EMBL/GenBank/DDBJ databases">
        <title>A near-complete genome assembly of Cinchona calisaya.</title>
        <authorList>
            <person name="Lian D.C."/>
            <person name="Zhao X.W."/>
            <person name="Wei L."/>
        </authorList>
    </citation>
    <scope>NUCLEOTIDE SEQUENCE [LARGE SCALE GENOMIC DNA]</scope>
    <source>
        <tissue evidence="4">Nenye</tissue>
    </source>
</reference>
<organism evidence="4 5">
    <name type="scientific">Cinchona calisaya</name>
    <dbReference type="NCBI Taxonomy" id="153742"/>
    <lineage>
        <taxon>Eukaryota</taxon>
        <taxon>Viridiplantae</taxon>
        <taxon>Streptophyta</taxon>
        <taxon>Embryophyta</taxon>
        <taxon>Tracheophyta</taxon>
        <taxon>Spermatophyta</taxon>
        <taxon>Magnoliopsida</taxon>
        <taxon>eudicotyledons</taxon>
        <taxon>Gunneridae</taxon>
        <taxon>Pentapetalae</taxon>
        <taxon>asterids</taxon>
        <taxon>lamiids</taxon>
        <taxon>Gentianales</taxon>
        <taxon>Rubiaceae</taxon>
        <taxon>Cinchonoideae</taxon>
        <taxon>Cinchoneae</taxon>
        <taxon>Cinchona</taxon>
    </lineage>
</organism>
<proteinExistence type="inferred from homology"/>
<dbReference type="SUPFAM" id="SSF56219">
    <property type="entry name" value="DNase I-like"/>
    <property type="match status" value="1"/>
</dbReference>
<protein>
    <recommendedName>
        <fullName evidence="3">Inositol polyphosphate-related phosphatase domain-containing protein</fullName>
    </recommendedName>
</protein>
<name>A0ABD2YSJ4_9GENT</name>
<feature type="domain" description="Inositol polyphosphate-related phosphatase" evidence="3">
    <location>
        <begin position="4"/>
        <end position="125"/>
    </location>
</feature>
<keyword evidence="2" id="KW-0378">Hydrolase</keyword>
<dbReference type="EMBL" id="JBJUIK010000012">
    <property type="protein sequence ID" value="KAL3510327.1"/>
    <property type="molecule type" value="Genomic_DNA"/>
</dbReference>
<keyword evidence="5" id="KW-1185">Reference proteome</keyword>
<comment type="similarity">
    <text evidence="1">Belongs to the inositol polyphosphate 5-phosphatase family.</text>
</comment>
<dbReference type="GO" id="GO:0016787">
    <property type="term" value="F:hydrolase activity"/>
    <property type="evidence" value="ECO:0007669"/>
    <property type="project" value="UniProtKB-KW"/>
</dbReference>
<dbReference type="InterPro" id="IPR000300">
    <property type="entry name" value="IPPc"/>
</dbReference>
<dbReference type="Proteomes" id="UP001630127">
    <property type="component" value="Unassembled WGS sequence"/>
</dbReference>
<comment type="caution">
    <text evidence="4">The sequence shown here is derived from an EMBL/GenBank/DDBJ whole genome shotgun (WGS) entry which is preliminary data.</text>
</comment>
<dbReference type="Pfam" id="PF22669">
    <property type="entry name" value="Exo_endo_phos2"/>
    <property type="match status" value="1"/>
</dbReference>
<dbReference type="InterPro" id="IPR036691">
    <property type="entry name" value="Endo/exonu/phosph_ase_sf"/>
</dbReference>
<accession>A0ABD2YSJ4</accession>
<gene>
    <name evidence="4" type="ORF">ACH5RR_029728</name>
</gene>
<evidence type="ECO:0000313" key="5">
    <source>
        <dbReference type="Proteomes" id="UP001630127"/>
    </source>
</evidence>
<sequence>MFAKKKNRVVWLGDLNYRISLPESATRVLVDKGEWNPLLENDQVKTKLMDGRVFEGWQQGRIEFAPTCKDCLSSDNYYGIFGSRKGEKKRSLAWCDRIIWLGEGLKQHLYSRGESKLSDHRPVKAIFSTEVEVSRKLKEFQNFFWSEKYVQMTDSFEIHSLDGFKCNARTTFQI</sequence>
<dbReference type="PANTHER" id="PTHR45666:SF18">
    <property type="entry name" value="TYPE IV INOSITOL POLYPHOSPHATE 5-PHOSPHATASE 9"/>
    <property type="match status" value="1"/>
</dbReference>
<dbReference type="AlphaFoldDB" id="A0ABD2YSJ4"/>
<dbReference type="Gene3D" id="3.60.10.10">
    <property type="entry name" value="Endonuclease/exonuclease/phosphatase"/>
    <property type="match status" value="1"/>
</dbReference>
<evidence type="ECO:0000256" key="2">
    <source>
        <dbReference type="ARBA" id="ARBA00022801"/>
    </source>
</evidence>